<keyword evidence="3" id="KW-1185">Reference proteome</keyword>
<dbReference type="STRING" id="252246.SAMN05421799_11286"/>
<protein>
    <submittedName>
        <fullName evidence="2">Spore coat protein JA</fullName>
    </submittedName>
</protein>
<feature type="region of interest" description="Disordered" evidence="1">
    <location>
        <begin position="35"/>
        <end position="68"/>
    </location>
</feature>
<dbReference type="OrthoDB" id="2376696at2"/>
<evidence type="ECO:0000313" key="2">
    <source>
        <dbReference type="EMBL" id="SIT08096.1"/>
    </source>
</evidence>
<name>A0A1N7PC36_9BACL</name>
<dbReference type="AlphaFoldDB" id="A0A1N7PC36"/>
<reference evidence="3" key="1">
    <citation type="submission" date="2017-01" db="EMBL/GenBank/DDBJ databases">
        <authorList>
            <person name="Varghese N."/>
            <person name="Submissions S."/>
        </authorList>
    </citation>
    <scope>NUCLEOTIDE SEQUENCE [LARGE SCALE GENOMIC DNA]</scope>
    <source>
        <strain evidence="3">DSM 16176</strain>
    </source>
</reference>
<keyword evidence="2" id="KW-0946">Virion</keyword>
<accession>A0A1N7PC36</accession>
<evidence type="ECO:0000313" key="3">
    <source>
        <dbReference type="Proteomes" id="UP000186156"/>
    </source>
</evidence>
<evidence type="ECO:0000256" key="1">
    <source>
        <dbReference type="SAM" id="MobiDB-lite"/>
    </source>
</evidence>
<organism evidence="2 3">
    <name type="scientific">Alicyclobacillus vulcanalis</name>
    <dbReference type="NCBI Taxonomy" id="252246"/>
    <lineage>
        <taxon>Bacteria</taxon>
        <taxon>Bacillati</taxon>
        <taxon>Bacillota</taxon>
        <taxon>Bacilli</taxon>
        <taxon>Bacillales</taxon>
        <taxon>Alicyclobacillaceae</taxon>
        <taxon>Alicyclobacillus</taxon>
    </lineage>
</organism>
<gene>
    <name evidence="2" type="ORF">SAMN05421799_11286</name>
</gene>
<dbReference type="Proteomes" id="UP000186156">
    <property type="component" value="Unassembled WGS sequence"/>
</dbReference>
<dbReference type="Pfam" id="PF11007">
    <property type="entry name" value="CotJA"/>
    <property type="match status" value="1"/>
</dbReference>
<dbReference type="InterPro" id="IPR020256">
    <property type="entry name" value="Spore_coat_CotJA"/>
</dbReference>
<keyword evidence="2" id="KW-0167">Capsid protein</keyword>
<dbReference type="EMBL" id="FTOO01000012">
    <property type="protein sequence ID" value="SIT08096.1"/>
    <property type="molecule type" value="Genomic_DNA"/>
</dbReference>
<proteinExistence type="predicted"/>
<sequence length="68" mass="7846">MEGTSSEWRSYANYRGPYDPCSALVKRYDVPPEVTHPVQKSARRQYAPQEALRKGTLWPEYDSPYPPA</sequence>